<accession>A0ACB8UFF6</accession>
<dbReference type="Proteomes" id="UP001055072">
    <property type="component" value="Unassembled WGS sequence"/>
</dbReference>
<protein>
    <submittedName>
        <fullName evidence="1">Uncharacterized protein</fullName>
    </submittedName>
</protein>
<gene>
    <name evidence="1" type="ORF">BDY19DRAFT_921562</name>
</gene>
<evidence type="ECO:0000313" key="1">
    <source>
        <dbReference type="EMBL" id="KAI0093020.1"/>
    </source>
</evidence>
<evidence type="ECO:0000313" key="2">
    <source>
        <dbReference type="Proteomes" id="UP001055072"/>
    </source>
</evidence>
<organism evidence="1 2">
    <name type="scientific">Irpex rosettiformis</name>
    <dbReference type="NCBI Taxonomy" id="378272"/>
    <lineage>
        <taxon>Eukaryota</taxon>
        <taxon>Fungi</taxon>
        <taxon>Dikarya</taxon>
        <taxon>Basidiomycota</taxon>
        <taxon>Agaricomycotina</taxon>
        <taxon>Agaricomycetes</taxon>
        <taxon>Polyporales</taxon>
        <taxon>Irpicaceae</taxon>
        <taxon>Irpex</taxon>
    </lineage>
</organism>
<comment type="caution">
    <text evidence="1">The sequence shown here is derived from an EMBL/GenBank/DDBJ whole genome shotgun (WGS) entry which is preliminary data.</text>
</comment>
<keyword evidence="2" id="KW-1185">Reference proteome</keyword>
<proteinExistence type="predicted"/>
<reference evidence="1" key="1">
    <citation type="journal article" date="2021" name="Environ. Microbiol.">
        <title>Gene family expansions and transcriptome signatures uncover fungal adaptations to wood decay.</title>
        <authorList>
            <person name="Hage H."/>
            <person name="Miyauchi S."/>
            <person name="Viragh M."/>
            <person name="Drula E."/>
            <person name="Min B."/>
            <person name="Chaduli D."/>
            <person name="Navarro D."/>
            <person name="Favel A."/>
            <person name="Norest M."/>
            <person name="Lesage-Meessen L."/>
            <person name="Balint B."/>
            <person name="Merenyi Z."/>
            <person name="de Eugenio L."/>
            <person name="Morin E."/>
            <person name="Martinez A.T."/>
            <person name="Baldrian P."/>
            <person name="Stursova M."/>
            <person name="Martinez M.J."/>
            <person name="Novotny C."/>
            <person name="Magnuson J.K."/>
            <person name="Spatafora J.W."/>
            <person name="Maurice S."/>
            <person name="Pangilinan J."/>
            <person name="Andreopoulos W."/>
            <person name="LaButti K."/>
            <person name="Hundley H."/>
            <person name="Na H."/>
            <person name="Kuo A."/>
            <person name="Barry K."/>
            <person name="Lipzen A."/>
            <person name="Henrissat B."/>
            <person name="Riley R."/>
            <person name="Ahrendt S."/>
            <person name="Nagy L.G."/>
            <person name="Grigoriev I.V."/>
            <person name="Martin F."/>
            <person name="Rosso M.N."/>
        </authorList>
    </citation>
    <scope>NUCLEOTIDE SEQUENCE</scope>
    <source>
        <strain evidence="1">CBS 384.51</strain>
    </source>
</reference>
<sequence>MRLLSHLRTLSSTPLLPHKEEPSTLLPSLPPTRVISYRLRRRHIALLFIGTVSLGLTAIQLVTSVFSTAQVDEYRYQNLPSPLAADEAFVNITSIQRTIIEESLSKIAVARHSPWVLGPPTRRFRENLRSDKKYVTSWYGAGWNNDVITMMNLIYLAKITERIPIIPTFTPSWHIGGDAPGIAFGEIFDVPRFIEEAGVELLEWKDVKDPRSEEVEELGCWSVWQAVQKEEDRPRDSDAPKWLDLDIAYTKAPEWIKMLPDNEHDKGASFWSLARLAYPHDRHLNLRGDVRPSPLHGAVINPDDHLLCYDYLYYVGSHQWFEYEYEYGPAWRYVGRYLRWTEGIETLAAQYVNHALGLTAGHPVPPYITVHVRHGDFGEWCWDAERPEDCFAPLSAVARRVQEVHDEILEGHGIDIPMKHVIMTSDETDEAWWDEVASYGWKRINHTGQRTTERYTRWHPLVIDSAIQSNGLGFVGTDRSTFSVLSRRRVLDWQGGSTRTVLWGKKGADDH</sequence>
<name>A0ACB8UFF6_9APHY</name>
<dbReference type="EMBL" id="MU274902">
    <property type="protein sequence ID" value="KAI0093020.1"/>
    <property type="molecule type" value="Genomic_DNA"/>
</dbReference>